<reference evidence="14" key="1">
    <citation type="journal article" date="2012" name="Nature">
        <title>A physical, genetic and functional sequence assembly of the barley genome.</title>
        <authorList>
            <consortium name="The International Barley Genome Sequencing Consortium"/>
            <person name="Mayer K.F."/>
            <person name="Waugh R."/>
            <person name="Brown J.W."/>
            <person name="Schulman A."/>
            <person name="Langridge P."/>
            <person name="Platzer M."/>
            <person name="Fincher G.B."/>
            <person name="Muehlbauer G.J."/>
            <person name="Sato K."/>
            <person name="Close T.J."/>
            <person name="Wise R.P."/>
            <person name="Stein N."/>
        </authorList>
    </citation>
    <scope>NUCLEOTIDE SEQUENCE [LARGE SCALE GENOMIC DNA]</scope>
    <source>
        <strain evidence="14">cv. Morex</strain>
    </source>
</reference>
<keyword evidence="2" id="KW-0433">Leucine-rich repeat</keyword>
<evidence type="ECO:0000256" key="5">
    <source>
        <dbReference type="ARBA" id="ARBA00022821"/>
    </source>
</evidence>
<sequence length="975" mass="110045">MNLVTGAMGSLLPKLGELLKEEYKLQKGVKKDVASLSNEMRSMHAALHKVAGVPLEQLDEQVRLWASDVKDLSYHMEDVVDRFLVRVEGFEVAPDSDGLKLLVNKMATLFTKGKTRRRIADAIKDIKEQMQDVTARRDRYRVDGLVVNVAATRTLDPRLSALYNKVTDLVGIDEPRDELIKRLTDEKTPTDVVSIAGFGGLGKTTLAKTVYDSLKSQFHCAAFVSLSQNPVITRVLKKMLHQLDQQKYAHINEASWDETQLIDELRMFLSNKRYLIVIDDIWKMESWQIIKCALNENRFASRIITTTRDFDIATKVGGSFKLDALTLESSQVLFYGRIFGSKGNCPEQLAKVSLRILKKCGGVPLAIITMASLLDQPSKRVNPREWHEVCESIGSGLVNSPDVENMRKILALSYYNLPCHLRTCLLYLSIYPEDHDIHRDDLIWKWITEGFIQHKIKDSSLFDVGHSYFSELVNKGMIQPCIDFKGNATRCRLHDMVLELICSLSSQENFVTILDRDEDIMSSQRKIRRLSLQSKREDHQTSSLASMGISQVRSITIFEPAKNLMPTLSRFDVLRVLDLSGCHVGESNQNTLRDVGNLVHLRYLGLAGADICELPTEIGRLRFLQVLDVRNNPDLEELPWTIYGLRRLICLHVDGYRTRLPAGGLGNLTSLEVLRRVPASLTIMKELRNLESLRELKIKFEHNVSSELEEAFVDCLSKLHKIQSVVIRGCFPSIDLLGEGWVPPRHLRTFDLFMLGKFSKIPAWIEREPSILWNLSELIIGLKEVQPEDLRVLGSLPALRILALHSAQQAQRLLAIGADAGFHCLVAFSLYCESPRQIMFQQGALPVAEAVLFNFGVQKAIEDGNGGYFFGLGNLPSIRRLYVGIDRDGATVAEVKEAVTKLQRAVGAHPNHPSIAADIRPPIQPVDEDEVQVKTSNEVTPSKGQDEEKTWEPKKFQERFQNFRAKTTSDSNSEI</sequence>
<organism evidence="13 14">
    <name type="scientific">Hordeum vulgare subsp. vulgare</name>
    <name type="common">Domesticated barley</name>
    <dbReference type="NCBI Taxonomy" id="112509"/>
    <lineage>
        <taxon>Eukaryota</taxon>
        <taxon>Viridiplantae</taxon>
        <taxon>Streptophyta</taxon>
        <taxon>Embryophyta</taxon>
        <taxon>Tracheophyta</taxon>
        <taxon>Spermatophyta</taxon>
        <taxon>Magnoliopsida</taxon>
        <taxon>Liliopsida</taxon>
        <taxon>Poales</taxon>
        <taxon>Poaceae</taxon>
        <taxon>BOP clade</taxon>
        <taxon>Pooideae</taxon>
        <taxon>Triticodae</taxon>
        <taxon>Triticeae</taxon>
        <taxon>Hordeinae</taxon>
        <taxon>Hordeum</taxon>
    </lineage>
</organism>
<keyword evidence="4" id="KW-0547">Nucleotide-binding</keyword>
<dbReference type="Gene3D" id="1.20.5.4130">
    <property type="match status" value="1"/>
</dbReference>
<dbReference type="InterPro" id="IPR042197">
    <property type="entry name" value="Apaf_helical"/>
</dbReference>
<dbReference type="InterPro" id="IPR036388">
    <property type="entry name" value="WH-like_DNA-bd_sf"/>
</dbReference>
<feature type="coiled-coil region" evidence="7">
    <location>
        <begin position="116"/>
        <end position="143"/>
    </location>
</feature>
<dbReference type="PANTHER" id="PTHR23155:SF1201">
    <property type="entry name" value="OS02G0301800 PROTEIN"/>
    <property type="match status" value="1"/>
</dbReference>
<dbReference type="GO" id="GO:0009626">
    <property type="term" value="P:plant-type hypersensitive response"/>
    <property type="evidence" value="ECO:0007669"/>
    <property type="project" value="UniProtKB-ARBA"/>
</dbReference>
<keyword evidence="6 7" id="KW-0175">Coiled coil</keyword>
<dbReference type="InterPro" id="IPR038005">
    <property type="entry name" value="RX-like_CC"/>
</dbReference>
<dbReference type="Pfam" id="PF18052">
    <property type="entry name" value="Rx_N"/>
    <property type="match status" value="1"/>
</dbReference>
<proteinExistence type="inferred from homology"/>
<dbReference type="SUPFAM" id="SSF52058">
    <property type="entry name" value="L domain-like"/>
    <property type="match status" value="1"/>
</dbReference>
<dbReference type="InterPro" id="IPR044974">
    <property type="entry name" value="Disease_R_plants"/>
</dbReference>
<dbReference type="GO" id="GO:0043531">
    <property type="term" value="F:ADP binding"/>
    <property type="evidence" value="ECO:0007669"/>
    <property type="project" value="InterPro"/>
</dbReference>
<evidence type="ECO:0000256" key="8">
    <source>
        <dbReference type="SAM" id="MobiDB-lite"/>
    </source>
</evidence>
<dbReference type="AlphaFoldDB" id="A0A8I6XD37"/>
<protein>
    <recommendedName>
        <fullName evidence="15">RGH1</fullName>
    </recommendedName>
</protein>
<keyword evidence="3" id="KW-0677">Repeat</keyword>
<name>A0A8I6XD37_HORVV</name>
<evidence type="ECO:0000259" key="12">
    <source>
        <dbReference type="Pfam" id="PF23598"/>
    </source>
</evidence>
<dbReference type="InterPro" id="IPR002182">
    <property type="entry name" value="NB-ARC"/>
</dbReference>
<dbReference type="Gene3D" id="3.40.50.300">
    <property type="entry name" value="P-loop containing nucleotide triphosphate hydrolases"/>
    <property type="match status" value="1"/>
</dbReference>
<dbReference type="Proteomes" id="UP000011116">
    <property type="component" value="Chromosome 3H"/>
</dbReference>
<accession>A0A8I6XD37</accession>
<keyword evidence="5" id="KW-0611">Plant defense</keyword>
<dbReference type="SUPFAM" id="SSF52540">
    <property type="entry name" value="P-loop containing nucleoside triphosphate hydrolases"/>
    <property type="match status" value="1"/>
</dbReference>
<feature type="region of interest" description="Disordered" evidence="8">
    <location>
        <begin position="933"/>
        <end position="975"/>
    </location>
</feature>
<dbReference type="InterPro" id="IPR058922">
    <property type="entry name" value="WHD_DRP"/>
</dbReference>
<evidence type="ECO:0008006" key="15">
    <source>
        <dbReference type="Google" id="ProtNLM"/>
    </source>
</evidence>
<evidence type="ECO:0000259" key="10">
    <source>
        <dbReference type="Pfam" id="PF18052"/>
    </source>
</evidence>
<dbReference type="CDD" id="cd14798">
    <property type="entry name" value="RX-CC_like"/>
    <property type="match status" value="1"/>
</dbReference>
<dbReference type="InterPro" id="IPR055414">
    <property type="entry name" value="LRR_R13L4/SHOC2-like"/>
</dbReference>
<evidence type="ECO:0000256" key="4">
    <source>
        <dbReference type="ARBA" id="ARBA00022741"/>
    </source>
</evidence>
<feature type="compositionally biased region" description="Polar residues" evidence="8">
    <location>
        <begin position="964"/>
        <end position="975"/>
    </location>
</feature>
<dbReference type="InterPro" id="IPR041118">
    <property type="entry name" value="Rx_N"/>
</dbReference>
<dbReference type="InterPro" id="IPR032675">
    <property type="entry name" value="LRR_dom_sf"/>
</dbReference>
<evidence type="ECO:0000259" key="11">
    <source>
        <dbReference type="Pfam" id="PF23559"/>
    </source>
</evidence>
<keyword evidence="14" id="KW-1185">Reference proteome</keyword>
<comment type="similarity">
    <text evidence="1">Belongs to the disease resistance NB-LRR family.</text>
</comment>
<dbReference type="Gene3D" id="1.10.10.10">
    <property type="entry name" value="Winged helix-like DNA-binding domain superfamily/Winged helix DNA-binding domain"/>
    <property type="match status" value="1"/>
</dbReference>
<dbReference type="Pfam" id="PF23598">
    <property type="entry name" value="LRR_14"/>
    <property type="match status" value="1"/>
</dbReference>
<dbReference type="Pfam" id="PF00931">
    <property type="entry name" value="NB-ARC"/>
    <property type="match status" value="1"/>
</dbReference>
<evidence type="ECO:0000256" key="6">
    <source>
        <dbReference type="ARBA" id="ARBA00023054"/>
    </source>
</evidence>
<dbReference type="Gene3D" id="3.80.10.10">
    <property type="entry name" value="Ribonuclease Inhibitor"/>
    <property type="match status" value="1"/>
</dbReference>
<evidence type="ECO:0000256" key="7">
    <source>
        <dbReference type="SAM" id="Coils"/>
    </source>
</evidence>
<reference evidence="13" key="3">
    <citation type="submission" date="2022-01" db="UniProtKB">
        <authorList>
            <consortium name="EnsemblPlants"/>
        </authorList>
    </citation>
    <scope>IDENTIFICATION</scope>
    <source>
        <strain evidence="13">subsp. vulgare</strain>
    </source>
</reference>
<feature type="compositionally biased region" description="Basic and acidic residues" evidence="8">
    <location>
        <begin position="944"/>
        <end position="958"/>
    </location>
</feature>
<evidence type="ECO:0000256" key="1">
    <source>
        <dbReference type="ARBA" id="ARBA00008894"/>
    </source>
</evidence>
<evidence type="ECO:0000256" key="3">
    <source>
        <dbReference type="ARBA" id="ARBA00022737"/>
    </source>
</evidence>
<evidence type="ECO:0000259" key="9">
    <source>
        <dbReference type="Pfam" id="PF00931"/>
    </source>
</evidence>
<dbReference type="FunFam" id="1.10.10.10:FF:000322">
    <property type="entry name" value="Probable disease resistance protein At1g63360"/>
    <property type="match status" value="1"/>
</dbReference>
<evidence type="ECO:0000256" key="2">
    <source>
        <dbReference type="ARBA" id="ARBA00022614"/>
    </source>
</evidence>
<dbReference type="Pfam" id="PF23559">
    <property type="entry name" value="WHD_DRP"/>
    <property type="match status" value="1"/>
</dbReference>
<dbReference type="FunFam" id="3.40.50.300:FF:001091">
    <property type="entry name" value="Probable disease resistance protein At1g61300"/>
    <property type="match status" value="1"/>
</dbReference>
<dbReference type="PANTHER" id="PTHR23155">
    <property type="entry name" value="DISEASE RESISTANCE PROTEIN RP"/>
    <property type="match status" value="1"/>
</dbReference>
<dbReference type="PRINTS" id="PR00364">
    <property type="entry name" value="DISEASERSIST"/>
</dbReference>
<feature type="domain" description="Disease resistance R13L4/SHOC-2-like LRR" evidence="12">
    <location>
        <begin position="551"/>
        <end position="915"/>
    </location>
</feature>
<evidence type="ECO:0000313" key="13">
    <source>
        <dbReference type="EnsemblPlants" id="HORVU.MOREX.r3.3HG0315170.1"/>
    </source>
</evidence>
<dbReference type="InterPro" id="IPR027417">
    <property type="entry name" value="P-loop_NTPase"/>
</dbReference>
<dbReference type="Gramene" id="HORVU.MOREX.r3.3HG0315170.1">
    <property type="protein sequence ID" value="HORVU.MOREX.r3.3HG0315170.1"/>
    <property type="gene ID" value="HORVU.MOREX.r3.3HG0315170"/>
</dbReference>
<dbReference type="EnsemblPlants" id="HORVU.MOREX.r3.3HG0315170.1">
    <property type="protein sequence ID" value="HORVU.MOREX.r3.3HG0315170.1"/>
    <property type="gene ID" value="HORVU.MOREX.r3.3HG0315170"/>
</dbReference>
<dbReference type="Gene3D" id="1.10.8.430">
    <property type="entry name" value="Helical domain of apoptotic protease-activating factors"/>
    <property type="match status" value="1"/>
</dbReference>
<feature type="domain" description="NB-ARC" evidence="9">
    <location>
        <begin position="175"/>
        <end position="334"/>
    </location>
</feature>
<dbReference type="SMR" id="A0A8I6XD37"/>
<dbReference type="GO" id="GO:0042742">
    <property type="term" value="P:defense response to bacterium"/>
    <property type="evidence" value="ECO:0007669"/>
    <property type="project" value="UniProtKB-ARBA"/>
</dbReference>
<evidence type="ECO:0000313" key="14">
    <source>
        <dbReference type="Proteomes" id="UP000011116"/>
    </source>
</evidence>
<reference evidence="13" key="2">
    <citation type="submission" date="2020-10" db="EMBL/GenBank/DDBJ databases">
        <authorList>
            <person name="Scholz U."/>
            <person name="Mascher M."/>
            <person name="Fiebig A."/>
        </authorList>
    </citation>
    <scope>NUCLEOTIDE SEQUENCE [LARGE SCALE GENOMIC DNA]</scope>
    <source>
        <strain evidence="13">cv. Morex</strain>
    </source>
</reference>
<dbReference type="GO" id="GO:0002758">
    <property type="term" value="P:innate immune response-activating signaling pathway"/>
    <property type="evidence" value="ECO:0007669"/>
    <property type="project" value="UniProtKB-ARBA"/>
</dbReference>
<feature type="domain" description="Disease resistance N-terminal" evidence="10">
    <location>
        <begin position="7"/>
        <end position="89"/>
    </location>
</feature>
<feature type="compositionally biased region" description="Polar residues" evidence="8">
    <location>
        <begin position="933"/>
        <end position="943"/>
    </location>
</feature>
<feature type="domain" description="Disease resistance protein winged helix" evidence="11">
    <location>
        <begin position="430"/>
        <end position="501"/>
    </location>
</feature>